<dbReference type="SUPFAM" id="SSF75304">
    <property type="entry name" value="Amidase signature (AS) enzymes"/>
    <property type="match status" value="1"/>
</dbReference>
<dbReference type="Pfam" id="PF01425">
    <property type="entry name" value="Amidase"/>
    <property type="match status" value="1"/>
</dbReference>
<organism evidence="3 4">
    <name type="scientific">Sistotremastrum suecicum HHB10207 ss-3</name>
    <dbReference type="NCBI Taxonomy" id="1314776"/>
    <lineage>
        <taxon>Eukaryota</taxon>
        <taxon>Fungi</taxon>
        <taxon>Dikarya</taxon>
        <taxon>Basidiomycota</taxon>
        <taxon>Agaricomycotina</taxon>
        <taxon>Agaricomycetes</taxon>
        <taxon>Sistotremastrales</taxon>
        <taxon>Sistotremastraceae</taxon>
        <taxon>Sistotremastrum</taxon>
    </lineage>
</organism>
<feature type="chain" id="PRO_5007873010" evidence="1">
    <location>
        <begin position="25"/>
        <end position="560"/>
    </location>
</feature>
<dbReference type="EMBL" id="KV428036">
    <property type="protein sequence ID" value="KZT40191.1"/>
    <property type="molecule type" value="Genomic_DNA"/>
</dbReference>
<dbReference type="STRING" id="1314776.A0A166F1X5"/>
<gene>
    <name evidence="3" type="ORF">SISSUDRAFT_1093549</name>
</gene>
<evidence type="ECO:0000259" key="2">
    <source>
        <dbReference type="Pfam" id="PF01425"/>
    </source>
</evidence>
<dbReference type="AlphaFoldDB" id="A0A166F1X5"/>
<accession>A0A166F1X5</accession>
<dbReference type="InterPro" id="IPR036928">
    <property type="entry name" value="AS_sf"/>
</dbReference>
<evidence type="ECO:0000313" key="4">
    <source>
        <dbReference type="Proteomes" id="UP000076798"/>
    </source>
</evidence>
<name>A0A166F1X5_9AGAM</name>
<reference evidence="3 4" key="1">
    <citation type="journal article" date="2016" name="Mol. Biol. Evol.">
        <title>Comparative Genomics of Early-Diverging Mushroom-Forming Fungi Provides Insights into the Origins of Lignocellulose Decay Capabilities.</title>
        <authorList>
            <person name="Nagy L.G."/>
            <person name="Riley R."/>
            <person name="Tritt A."/>
            <person name="Adam C."/>
            <person name="Daum C."/>
            <person name="Floudas D."/>
            <person name="Sun H."/>
            <person name="Yadav J.S."/>
            <person name="Pangilinan J."/>
            <person name="Larsson K.H."/>
            <person name="Matsuura K."/>
            <person name="Barry K."/>
            <person name="Labutti K."/>
            <person name="Kuo R."/>
            <person name="Ohm R.A."/>
            <person name="Bhattacharya S.S."/>
            <person name="Shirouzu T."/>
            <person name="Yoshinaga Y."/>
            <person name="Martin F.M."/>
            <person name="Grigoriev I.V."/>
            <person name="Hibbett D.S."/>
        </authorList>
    </citation>
    <scope>NUCLEOTIDE SEQUENCE [LARGE SCALE GENOMIC DNA]</scope>
    <source>
        <strain evidence="3 4">HHB10207 ss-3</strain>
    </source>
</reference>
<evidence type="ECO:0000313" key="3">
    <source>
        <dbReference type="EMBL" id="KZT40191.1"/>
    </source>
</evidence>
<evidence type="ECO:0000256" key="1">
    <source>
        <dbReference type="SAM" id="SignalP"/>
    </source>
</evidence>
<keyword evidence="4" id="KW-1185">Reference proteome</keyword>
<sequence length="560" mass="59615">MATIFRHRLSLVLIFLAVSYSLEAKHGGNPGEIFPDLYEASISDLQAGLAAGNFTSVDLVKGISSQAYSARIDEVNDEIHAVVERNPSAIDLAHRLDTERRNSGPRGPLHGIPILIKDNIGTNRSEGLNTTAGSWALFKSIRDTDSFIVQRLKAAGAIILGKANLSEWAHYRGTTIPDAWSPRGGQGTNPYYPNGGTCGSSSGPSAAAAVGLAVAAIGTDTGGSISCPAGYHNVVGIKPTVGLTSRSGVIPITPRMDTVGPIARSVSDAATILSAMAGPDSSDNYTLIQPTPVPDFTKALNLNTIKGARIGVPRTVFTNDSVTGNLPFVNQEFENALDQLRALGAIIVDPADLPSASYFTTITPLLFLFAVDFKIQIKKYLQTLVSIPSGVGSLSDLIQFNIDNADLEQPTPEYTGQDLWIQSQSTNGYNSTWWSTLADAMNAGGSNGIDATLQQHNLDALVLPSPGFPSTFPAAYAGYPMVTVPMSFYPENTTTVELFPGIFYPAPGIPIGLAFFGSAFSEEKLIGLAYAYEQATKMRLMRKAYANATPKTQLKDVMED</sequence>
<dbReference type="Gene3D" id="3.90.1300.10">
    <property type="entry name" value="Amidase signature (AS) domain"/>
    <property type="match status" value="1"/>
</dbReference>
<dbReference type="OrthoDB" id="566138at2759"/>
<dbReference type="Proteomes" id="UP000076798">
    <property type="component" value="Unassembled WGS sequence"/>
</dbReference>
<dbReference type="PANTHER" id="PTHR42678">
    <property type="entry name" value="AMIDASE"/>
    <property type="match status" value="1"/>
</dbReference>
<dbReference type="InterPro" id="IPR023631">
    <property type="entry name" value="Amidase_dom"/>
</dbReference>
<dbReference type="PANTHER" id="PTHR42678:SF34">
    <property type="entry name" value="OS04G0183300 PROTEIN"/>
    <property type="match status" value="1"/>
</dbReference>
<protein>
    <submittedName>
        <fullName evidence="3">Amidase signature enzyme</fullName>
    </submittedName>
</protein>
<feature type="signal peptide" evidence="1">
    <location>
        <begin position="1"/>
        <end position="24"/>
    </location>
</feature>
<keyword evidence="1" id="KW-0732">Signal</keyword>
<proteinExistence type="predicted"/>
<feature type="domain" description="Amidase" evidence="2">
    <location>
        <begin position="66"/>
        <end position="525"/>
    </location>
</feature>